<evidence type="ECO:0000256" key="1">
    <source>
        <dbReference type="ARBA" id="ARBA00001941"/>
    </source>
</evidence>
<dbReference type="Pfam" id="PF02073">
    <property type="entry name" value="Peptidase_M29"/>
    <property type="match status" value="1"/>
</dbReference>
<comment type="cofactor">
    <cofactor evidence="3">
        <name>Zn(2+)</name>
        <dbReference type="ChEBI" id="CHEBI:29105"/>
    </cofactor>
</comment>
<evidence type="ECO:0000313" key="11">
    <source>
        <dbReference type="Proteomes" id="UP001596056"/>
    </source>
</evidence>
<dbReference type="PANTHER" id="PTHR34448:SF3">
    <property type="entry name" value="AMINOPEPTIDASE AMPS"/>
    <property type="match status" value="1"/>
</dbReference>
<name>A0ABW0S9C5_9RHOB</name>
<dbReference type="Proteomes" id="UP001596056">
    <property type="component" value="Unassembled WGS sequence"/>
</dbReference>
<evidence type="ECO:0000256" key="9">
    <source>
        <dbReference type="ARBA" id="ARBA00023049"/>
    </source>
</evidence>
<keyword evidence="8" id="KW-0378">Hydrolase</keyword>
<keyword evidence="6" id="KW-0645">Protease</keyword>
<evidence type="ECO:0000313" key="10">
    <source>
        <dbReference type="EMBL" id="MFC5565494.1"/>
    </source>
</evidence>
<accession>A0ABW0S9C5</accession>
<keyword evidence="7" id="KW-0479">Metal-binding</keyword>
<evidence type="ECO:0000256" key="4">
    <source>
        <dbReference type="ARBA" id="ARBA00008236"/>
    </source>
</evidence>
<dbReference type="EMBL" id="JBHSNA010000002">
    <property type="protein sequence ID" value="MFC5565494.1"/>
    <property type="molecule type" value="Genomic_DNA"/>
</dbReference>
<dbReference type="PANTHER" id="PTHR34448">
    <property type="entry name" value="AMINOPEPTIDASE"/>
    <property type="match status" value="1"/>
</dbReference>
<dbReference type="RefSeq" id="WP_209837959.1">
    <property type="nucleotide sequence ID" value="NZ_JAGGJP010000002.1"/>
</dbReference>
<keyword evidence="5 10" id="KW-0031">Aminopeptidase</keyword>
<gene>
    <name evidence="10" type="ORF">ACFPOC_03575</name>
</gene>
<evidence type="ECO:0000256" key="8">
    <source>
        <dbReference type="ARBA" id="ARBA00022801"/>
    </source>
</evidence>
<protein>
    <submittedName>
        <fullName evidence="10">Aminopeptidase</fullName>
    </submittedName>
</protein>
<comment type="cofactor">
    <cofactor evidence="1">
        <name>Co(2+)</name>
        <dbReference type="ChEBI" id="CHEBI:48828"/>
    </cofactor>
</comment>
<organism evidence="10 11">
    <name type="scientific">Rubellimicrobium aerolatum</name>
    <dbReference type="NCBI Taxonomy" id="490979"/>
    <lineage>
        <taxon>Bacteria</taxon>
        <taxon>Pseudomonadati</taxon>
        <taxon>Pseudomonadota</taxon>
        <taxon>Alphaproteobacteria</taxon>
        <taxon>Rhodobacterales</taxon>
        <taxon>Roseobacteraceae</taxon>
        <taxon>Rubellimicrobium</taxon>
    </lineage>
</organism>
<sequence>MNTHSQIGADPIDATRLDRLAELTVKVGLNLQPGQDLLLTAPVESLPLVRRIAEQAYKAGAGLVTPLLSDPEVTLARYRHGQGDGFDHAAGWLYEGMAKAFDANTARLAIVGDDPMLLAQEDPEKVGRANKALSLAYTPARERITNFAINWNIVAFPGRAWAQRMFPDLSADEAQARLADAIFAASRVDGPDAVAAWDAHNAALRQRSGWLNGQSFAALHFTGPGTDLTVGLADGHEWMGGASLSSNGIVCNPNIPSEEVFTTPHAHRVEGHVASTKPLSHQGTLIENIRVRFEGGRIAEARASRGEAVLTKALDTDEGARRLGEVALVPHGSPISESGLLFYNTLFDENAASHIALGQCYSKCFRDQNLPEEEVAARGGNRSAIHIDWMIGSGQIDVDGLKPDGTRVPVMRRGEWA</sequence>
<dbReference type="PRINTS" id="PR00919">
    <property type="entry name" value="THERMOPTASE"/>
</dbReference>
<comment type="caution">
    <text evidence="10">The sequence shown here is derived from an EMBL/GenBank/DDBJ whole genome shotgun (WGS) entry which is preliminary data.</text>
</comment>
<dbReference type="Gene3D" id="3.40.1830.10">
    <property type="entry name" value="Thermophilic metalloprotease (M29)"/>
    <property type="match status" value="1"/>
</dbReference>
<evidence type="ECO:0000256" key="5">
    <source>
        <dbReference type="ARBA" id="ARBA00022438"/>
    </source>
</evidence>
<dbReference type="GO" id="GO:0004177">
    <property type="term" value="F:aminopeptidase activity"/>
    <property type="evidence" value="ECO:0007669"/>
    <property type="project" value="UniProtKB-KW"/>
</dbReference>
<evidence type="ECO:0000256" key="7">
    <source>
        <dbReference type="ARBA" id="ARBA00022723"/>
    </source>
</evidence>
<evidence type="ECO:0000256" key="2">
    <source>
        <dbReference type="ARBA" id="ARBA00001946"/>
    </source>
</evidence>
<dbReference type="InterPro" id="IPR052170">
    <property type="entry name" value="M29_Exopeptidase"/>
</dbReference>
<proteinExistence type="inferred from homology"/>
<dbReference type="SUPFAM" id="SSF144052">
    <property type="entry name" value="Thermophilic metalloprotease-like"/>
    <property type="match status" value="1"/>
</dbReference>
<comment type="similarity">
    <text evidence="4">Belongs to the peptidase M29 family.</text>
</comment>
<dbReference type="InterPro" id="IPR000787">
    <property type="entry name" value="Peptidase_M29"/>
</dbReference>
<evidence type="ECO:0000256" key="3">
    <source>
        <dbReference type="ARBA" id="ARBA00001947"/>
    </source>
</evidence>
<evidence type="ECO:0000256" key="6">
    <source>
        <dbReference type="ARBA" id="ARBA00022670"/>
    </source>
</evidence>
<keyword evidence="9" id="KW-0482">Metalloprotease</keyword>
<dbReference type="InterPro" id="IPR035097">
    <property type="entry name" value="M29_N-terminal"/>
</dbReference>
<reference evidence="11" key="1">
    <citation type="journal article" date="2019" name="Int. J. Syst. Evol. Microbiol.">
        <title>The Global Catalogue of Microorganisms (GCM) 10K type strain sequencing project: providing services to taxonomists for standard genome sequencing and annotation.</title>
        <authorList>
            <consortium name="The Broad Institute Genomics Platform"/>
            <consortium name="The Broad Institute Genome Sequencing Center for Infectious Disease"/>
            <person name="Wu L."/>
            <person name="Ma J."/>
        </authorList>
    </citation>
    <scope>NUCLEOTIDE SEQUENCE [LARGE SCALE GENOMIC DNA]</scope>
    <source>
        <strain evidence="11">KACC 11588</strain>
    </source>
</reference>
<keyword evidence="11" id="KW-1185">Reference proteome</keyword>
<comment type="cofactor">
    <cofactor evidence="2">
        <name>Mg(2+)</name>
        <dbReference type="ChEBI" id="CHEBI:18420"/>
    </cofactor>
</comment>